<keyword evidence="3" id="KW-1185">Reference proteome</keyword>
<proteinExistence type="predicted"/>
<dbReference type="Proteomes" id="UP000242287">
    <property type="component" value="Unassembled WGS sequence"/>
</dbReference>
<dbReference type="AlphaFoldDB" id="A0A2A9NVK0"/>
<reference evidence="2 3" key="1">
    <citation type="submission" date="2014-02" db="EMBL/GenBank/DDBJ databases">
        <title>Transposable element dynamics among asymbiotic and ectomycorrhizal Amanita fungi.</title>
        <authorList>
            <consortium name="DOE Joint Genome Institute"/>
            <person name="Hess J."/>
            <person name="Skrede I."/>
            <person name="Wolfe B."/>
            <person name="LaButti K."/>
            <person name="Ohm R.A."/>
            <person name="Grigoriev I.V."/>
            <person name="Pringle A."/>
        </authorList>
    </citation>
    <scope>NUCLEOTIDE SEQUENCE [LARGE SCALE GENOMIC DNA]</scope>
    <source>
        <strain evidence="2 3">SKay4041</strain>
    </source>
</reference>
<sequence>MKSKVKFVLDSLTAQEVLIKELTSQLAQKETLTLKGKDSILHMITREAADEEKRLLEKELAQLKDVLAGKTQKLKEKDKLIAELEQREREARFELNVEIERSKTLADKSAVRGLQAAPRSRTGAAGLEDSKNVKVIRFYEDITNLLVTNMRHQAGQRPGQDEWTFTCIYTYSENGISPDALQKSLSFTLRTSRPEAEDTDEPGESLYYVPQDLDKEPPEFVSRLGFLNHPFTFERKQLSLFLRTLHDSLKEALSVDSDGEKDDEVQVVE</sequence>
<evidence type="ECO:0000256" key="1">
    <source>
        <dbReference type="SAM" id="Coils"/>
    </source>
</evidence>
<dbReference type="CDD" id="cd23787">
    <property type="entry name" value="RWD_CSM1"/>
    <property type="match status" value="1"/>
</dbReference>
<dbReference type="Gene3D" id="3.90.1150.80">
    <property type="match status" value="1"/>
</dbReference>
<name>A0A2A9NVK0_9AGAR</name>
<dbReference type="OrthoDB" id="3216420at2759"/>
<dbReference type="EMBL" id="KZ301970">
    <property type="protein sequence ID" value="PFH54148.1"/>
    <property type="molecule type" value="Genomic_DNA"/>
</dbReference>
<keyword evidence="1" id="KW-0175">Coiled coil</keyword>
<evidence type="ECO:0000313" key="2">
    <source>
        <dbReference type="EMBL" id="PFH54148.1"/>
    </source>
</evidence>
<feature type="coiled-coil region" evidence="1">
    <location>
        <begin position="46"/>
        <end position="101"/>
    </location>
</feature>
<organism evidence="2 3">
    <name type="scientific">Amanita thiersii Skay4041</name>
    <dbReference type="NCBI Taxonomy" id="703135"/>
    <lineage>
        <taxon>Eukaryota</taxon>
        <taxon>Fungi</taxon>
        <taxon>Dikarya</taxon>
        <taxon>Basidiomycota</taxon>
        <taxon>Agaricomycotina</taxon>
        <taxon>Agaricomycetes</taxon>
        <taxon>Agaricomycetidae</taxon>
        <taxon>Agaricales</taxon>
        <taxon>Pluteineae</taxon>
        <taxon>Amanitaceae</taxon>
        <taxon>Amanita</taxon>
    </lineage>
</organism>
<dbReference type="InterPro" id="IPR038608">
    <property type="entry name" value="Csm1/Pcs1_C_sf"/>
</dbReference>
<evidence type="ECO:0000313" key="3">
    <source>
        <dbReference type="Proteomes" id="UP000242287"/>
    </source>
</evidence>
<gene>
    <name evidence="2" type="ORF">AMATHDRAFT_135780</name>
</gene>
<dbReference type="STRING" id="703135.A0A2A9NVK0"/>
<evidence type="ECO:0008006" key="4">
    <source>
        <dbReference type="Google" id="ProtNLM"/>
    </source>
</evidence>
<protein>
    <recommendedName>
        <fullName evidence="4">Monopolin complex subunit Csm1/Pcs1 C-terminal domain-containing protein</fullName>
    </recommendedName>
</protein>
<accession>A0A2A9NVK0</accession>